<dbReference type="PIRSF" id="PIRSF037847">
    <property type="entry name" value="NiaR"/>
    <property type="match status" value="1"/>
</dbReference>
<dbReference type="EMBL" id="JAGGKC010000002">
    <property type="protein sequence ID" value="MBP1918013.1"/>
    <property type="molecule type" value="Genomic_DNA"/>
</dbReference>
<dbReference type="SUPFAM" id="SSF46785">
    <property type="entry name" value="Winged helix' DNA-binding domain"/>
    <property type="match status" value="1"/>
</dbReference>
<evidence type="ECO:0000313" key="3">
    <source>
        <dbReference type="EMBL" id="MBP1918013.1"/>
    </source>
</evidence>
<proteinExistence type="predicted"/>
<dbReference type="SUPFAM" id="SSF75500">
    <property type="entry name" value="Putative transcriptional regulator TM1602, C-terminal domain"/>
    <property type="match status" value="1"/>
</dbReference>
<dbReference type="InterPro" id="IPR004173">
    <property type="entry name" value="3H_domain"/>
</dbReference>
<dbReference type="InterPro" id="IPR036388">
    <property type="entry name" value="WH-like_DNA-bd_sf"/>
</dbReference>
<comment type="caution">
    <text evidence="3">The sequence shown here is derived from an EMBL/GenBank/DDBJ whole genome shotgun (WGS) entry which is preliminary data.</text>
</comment>
<keyword evidence="4" id="KW-1185">Reference proteome</keyword>
<protein>
    <submittedName>
        <fullName evidence="3">Transcriptional regulator of NAD metabolism</fullName>
    </submittedName>
</protein>
<dbReference type="Proteomes" id="UP001519271">
    <property type="component" value="Unassembled WGS sequence"/>
</dbReference>
<dbReference type="RefSeq" id="WP_209458253.1">
    <property type="nucleotide sequence ID" value="NZ_JAGGKC010000002.1"/>
</dbReference>
<feature type="domain" description="Helix-turn-helix type 11" evidence="2">
    <location>
        <begin position="6"/>
        <end position="58"/>
    </location>
</feature>
<reference evidence="3 4" key="1">
    <citation type="submission" date="2021-03" db="EMBL/GenBank/DDBJ databases">
        <title>Genomic Encyclopedia of Type Strains, Phase IV (KMG-IV): sequencing the most valuable type-strain genomes for metagenomic binning, comparative biology and taxonomic classification.</title>
        <authorList>
            <person name="Goeker M."/>
        </authorList>
    </citation>
    <scope>NUCLEOTIDE SEQUENCE [LARGE SCALE GENOMIC DNA]</scope>
    <source>
        <strain evidence="3 4">DSM 6139</strain>
    </source>
</reference>
<feature type="domain" description="3H" evidence="1">
    <location>
        <begin position="70"/>
        <end position="166"/>
    </location>
</feature>
<dbReference type="InterPro" id="IPR013196">
    <property type="entry name" value="HTH_11"/>
</dbReference>
<dbReference type="Pfam" id="PF02829">
    <property type="entry name" value="3H"/>
    <property type="match status" value="1"/>
</dbReference>
<accession>A0ABS4G0E5</accession>
<dbReference type="InterPro" id="IPR036390">
    <property type="entry name" value="WH_DNA-bd_sf"/>
</dbReference>
<dbReference type="PANTHER" id="PTHR40068:SF1">
    <property type="entry name" value="TRANSCRIPTION REPRESSOR NIAR-RELATED"/>
    <property type="match status" value="1"/>
</dbReference>
<evidence type="ECO:0000259" key="2">
    <source>
        <dbReference type="Pfam" id="PF08279"/>
    </source>
</evidence>
<dbReference type="PANTHER" id="PTHR40068">
    <property type="entry name" value="TRANSCRIPTION REPRESSOR NIAR-RELATED"/>
    <property type="match status" value="1"/>
</dbReference>
<organism evidence="3 4">
    <name type="scientific">Youngiibacter multivorans</name>
    <dbReference type="NCBI Taxonomy" id="937251"/>
    <lineage>
        <taxon>Bacteria</taxon>
        <taxon>Bacillati</taxon>
        <taxon>Bacillota</taxon>
        <taxon>Clostridia</taxon>
        <taxon>Eubacteriales</taxon>
        <taxon>Clostridiaceae</taxon>
        <taxon>Youngiibacter</taxon>
    </lineage>
</organism>
<dbReference type="Gene3D" id="3.30.1340.20">
    <property type="entry name" value="3H domain"/>
    <property type="match status" value="1"/>
</dbReference>
<dbReference type="InterPro" id="IPR035922">
    <property type="entry name" value="3H_dom_sf"/>
</dbReference>
<dbReference type="Gene3D" id="1.10.10.10">
    <property type="entry name" value="Winged helix-like DNA-binding domain superfamily/Winged helix DNA-binding domain"/>
    <property type="match status" value="1"/>
</dbReference>
<evidence type="ECO:0000313" key="4">
    <source>
        <dbReference type="Proteomes" id="UP001519271"/>
    </source>
</evidence>
<dbReference type="InterPro" id="IPR026043">
    <property type="entry name" value="NadR"/>
</dbReference>
<dbReference type="Pfam" id="PF08279">
    <property type="entry name" value="HTH_11"/>
    <property type="match status" value="1"/>
</dbReference>
<name>A0ABS4G0E5_9CLOT</name>
<gene>
    <name evidence="3" type="ORF">J2Z34_000484</name>
</gene>
<sequence length="168" mass="18685">MNGEDRRKSIIEHLKSSSEPLSGSQLAKLLDVSRQVIVQDMALLRATNHEIIATSTGYVLQAGGRYQRIIHVAHHDDSILDELYAIVDLGGRVLDVRVEHKVYGSISAELSIKSRKDAKKLMDDIASGKSSPLKNLTHDDHYHLIEADSEEDLDAIVNELKAKGYLMD</sequence>
<evidence type="ECO:0000259" key="1">
    <source>
        <dbReference type="Pfam" id="PF02829"/>
    </source>
</evidence>